<evidence type="ECO:0000313" key="2">
    <source>
        <dbReference type="Proteomes" id="UP000191672"/>
    </source>
</evidence>
<protein>
    <submittedName>
        <fullName evidence="1">Uncharacterized protein</fullName>
    </submittedName>
</protein>
<sequence>MSEKEELIAVDPDVYSMITGYGTDPQDFQS</sequence>
<comment type="caution">
    <text evidence="1">The sequence shown here is derived from an EMBL/GenBank/DDBJ whole genome shotgun (WGS) entry which is preliminary data.</text>
</comment>
<reference evidence="2" key="1">
    <citation type="journal article" date="2017" name="Nat. Microbiol.">
        <title>Global analysis of biosynthetic gene clusters reveals vast potential of secondary metabolite production in Penicillium species.</title>
        <authorList>
            <person name="Nielsen J.C."/>
            <person name="Grijseels S."/>
            <person name="Prigent S."/>
            <person name="Ji B."/>
            <person name="Dainat J."/>
            <person name="Nielsen K.F."/>
            <person name="Frisvad J.C."/>
            <person name="Workman M."/>
            <person name="Nielsen J."/>
        </authorList>
    </citation>
    <scope>NUCLEOTIDE SEQUENCE [LARGE SCALE GENOMIC DNA]</scope>
    <source>
        <strain evidence="2">IBT 31811</strain>
    </source>
</reference>
<dbReference type="AlphaFoldDB" id="A0A1V6PGY0"/>
<keyword evidence="2" id="KW-1185">Reference proteome</keyword>
<gene>
    <name evidence="1" type="ORF">PENANT_c130G09904</name>
</gene>
<evidence type="ECO:0000313" key="1">
    <source>
        <dbReference type="EMBL" id="OQD76261.1"/>
    </source>
</evidence>
<dbReference type="Proteomes" id="UP000191672">
    <property type="component" value="Unassembled WGS sequence"/>
</dbReference>
<dbReference type="EMBL" id="MDYN01000130">
    <property type="protein sequence ID" value="OQD76261.1"/>
    <property type="molecule type" value="Genomic_DNA"/>
</dbReference>
<accession>A0A1V6PGY0</accession>
<name>A0A1V6PGY0_9EURO</name>
<organism evidence="1 2">
    <name type="scientific">Penicillium antarcticum</name>
    <dbReference type="NCBI Taxonomy" id="416450"/>
    <lineage>
        <taxon>Eukaryota</taxon>
        <taxon>Fungi</taxon>
        <taxon>Dikarya</taxon>
        <taxon>Ascomycota</taxon>
        <taxon>Pezizomycotina</taxon>
        <taxon>Eurotiomycetes</taxon>
        <taxon>Eurotiomycetidae</taxon>
        <taxon>Eurotiales</taxon>
        <taxon>Aspergillaceae</taxon>
        <taxon>Penicillium</taxon>
    </lineage>
</organism>
<proteinExistence type="predicted"/>